<accession>A0A0S8FXC4</accession>
<keyword evidence="1" id="KW-0472">Membrane</keyword>
<dbReference type="SMART" id="SM00304">
    <property type="entry name" value="HAMP"/>
    <property type="match status" value="1"/>
</dbReference>
<feature type="transmembrane region" description="Helical" evidence="1">
    <location>
        <begin position="61"/>
        <end position="87"/>
    </location>
</feature>
<dbReference type="AlphaFoldDB" id="A0A0S8FXC4"/>
<evidence type="ECO:0000256" key="1">
    <source>
        <dbReference type="SAM" id="Phobius"/>
    </source>
</evidence>
<dbReference type="GO" id="GO:0007165">
    <property type="term" value="P:signal transduction"/>
    <property type="evidence" value="ECO:0007669"/>
    <property type="project" value="InterPro"/>
</dbReference>
<evidence type="ECO:0000313" key="3">
    <source>
        <dbReference type="EMBL" id="KPK64834.1"/>
    </source>
</evidence>
<dbReference type="Proteomes" id="UP000051373">
    <property type="component" value="Unassembled WGS sequence"/>
</dbReference>
<dbReference type="GO" id="GO:0016020">
    <property type="term" value="C:membrane"/>
    <property type="evidence" value="ECO:0007669"/>
    <property type="project" value="InterPro"/>
</dbReference>
<reference evidence="3 4" key="1">
    <citation type="journal article" date="2015" name="Microbiome">
        <title>Genomic resolution of linkages in carbon, nitrogen, and sulfur cycling among widespread estuary sediment bacteria.</title>
        <authorList>
            <person name="Baker B.J."/>
            <person name="Lazar C.S."/>
            <person name="Teske A.P."/>
            <person name="Dick G.J."/>
        </authorList>
    </citation>
    <scope>NUCLEOTIDE SEQUENCE [LARGE SCALE GENOMIC DNA]</scope>
    <source>
        <strain evidence="3">SM23_42</strain>
    </source>
</reference>
<feature type="transmembrane region" description="Helical" evidence="1">
    <location>
        <begin position="21"/>
        <end position="41"/>
    </location>
</feature>
<dbReference type="EMBL" id="LJUJ01000001">
    <property type="protein sequence ID" value="KPK64834.1"/>
    <property type="molecule type" value="Genomic_DNA"/>
</dbReference>
<evidence type="ECO:0000259" key="2">
    <source>
        <dbReference type="PROSITE" id="PS50885"/>
    </source>
</evidence>
<feature type="domain" description="HAMP" evidence="2">
    <location>
        <begin position="89"/>
        <end position="141"/>
    </location>
</feature>
<dbReference type="SUPFAM" id="SSF158472">
    <property type="entry name" value="HAMP domain-like"/>
    <property type="match status" value="1"/>
</dbReference>
<gene>
    <name evidence="3" type="ORF">AMJ83_01270</name>
</gene>
<protein>
    <recommendedName>
        <fullName evidence="2">HAMP domain-containing protein</fullName>
    </recommendedName>
</protein>
<organism evidence="3 4">
    <name type="scientific">candidate division WOR_3 bacterium SM23_42</name>
    <dbReference type="NCBI Taxonomy" id="1703779"/>
    <lineage>
        <taxon>Bacteria</taxon>
        <taxon>Bacteria division WOR-3</taxon>
    </lineage>
</organism>
<keyword evidence="1" id="KW-0812">Transmembrane</keyword>
<name>A0A0S8FXC4_UNCW3</name>
<dbReference type="CDD" id="cd06225">
    <property type="entry name" value="HAMP"/>
    <property type="match status" value="1"/>
</dbReference>
<dbReference type="Gene3D" id="6.10.340.10">
    <property type="match status" value="1"/>
</dbReference>
<proteinExistence type="predicted"/>
<dbReference type="Pfam" id="PF00672">
    <property type="entry name" value="HAMP"/>
    <property type="match status" value="1"/>
</dbReference>
<comment type="caution">
    <text evidence="3">The sequence shown here is derived from an EMBL/GenBank/DDBJ whole genome shotgun (WGS) entry which is preliminary data.</text>
</comment>
<dbReference type="InterPro" id="IPR003660">
    <property type="entry name" value="HAMP_dom"/>
</dbReference>
<dbReference type="PROSITE" id="PS50885">
    <property type="entry name" value="HAMP"/>
    <property type="match status" value="1"/>
</dbReference>
<evidence type="ECO:0000313" key="4">
    <source>
        <dbReference type="Proteomes" id="UP000051373"/>
    </source>
</evidence>
<sequence length="146" mass="16975">MKLQRRRYVTHKKFQFRMLAILLLLVLLATLISTLVNHYFMLSSIVSFTMEYGRPPTGNELLIVSVRPLVIILPVVFVILSALVIFLSHQIAGPLYRLKQYMEKVENGDFSATLKFRKHDTIHDIADSFNRMVQGIKKRLQNTEEK</sequence>
<keyword evidence="1" id="KW-1133">Transmembrane helix</keyword>